<evidence type="ECO:0000256" key="7">
    <source>
        <dbReference type="ARBA" id="ARBA00021560"/>
    </source>
</evidence>
<protein>
    <recommendedName>
        <fullName evidence="7">Homoaconitase, mitochondrial</fullName>
        <ecNumber evidence="6">4.2.1.36</ecNumber>
    </recommendedName>
    <alternativeName>
        <fullName evidence="17">Homoaconitate hydratase</fullName>
    </alternativeName>
</protein>
<comment type="pathway">
    <text evidence="4">Amino-acid biosynthesis; L-lysine biosynthesis via AAA pathway; L-alpha-aminoadipate from 2-oxoglutarate: step 3/5.</text>
</comment>
<evidence type="ECO:0000256" key="16">
    <source>
        <dbReference type="ARBA" id="ARBA00029338"/>
    </source>
</evidence>
<keyword evidence="10" id="KW-0809">Transit peptide</keyword>
<evidence type="ECO:0000259" key="18">
    <source>
        <dbReference type="Pfam" id="PF00330"/>
    </source>
</evidence>
<dbReference type="InterPro" id="IPR001030">
    <property type="entry name" value="Acoase/IPM_deHydtase_lsu_aba"/>
</dbReference>
<dbReference type="GO" id="GO:0005739">
    <property type="term" value="C:mitochondrion"/>
    <property type="evidence" value="ECO:0007669"/>
    <property type="project" value="UniProtKB-SubCell"/>
</dbReference>
<dbReference type="Gene3D" id="3.30.499.10">
    <property type="entry name" value="Aconitase, domain 3"/>
    <property type="match status" value="2"/>
</dbReference>
<feature type="domain" description="Aconitase/3-isopropylmalate dehydratase large subunit alpha/beta/alpha" evidence="18">
    <location>
        <begin position="33"/>
        <end position="243"/>
    </location>
</feature>
<comment type="similarity">
    <text evidence="5">Belongs to the aconitase/IPM isomerase family.</text>
</comment>
<dbReference type="GO" id="GO:0004409">
    <property type="term" value="F:homoaconitate hydratase activity"/>
    <property type="evidence" value="ECO:0007669"/>
    <property type="project" value="UniProtKB-EC"/>
</dbReference>
<evidence type="ECO:0000256" key="13">
    <source>
        <dbReference type="ARBA" id="ARBA00023128"/>
    </source>
</evidence>
<evidence type="ECO:0000256" key="1">
    <source>
        <dbReference type="ARBA" id="ARBA00001966"/>
    </source>
</evidence>
<feature type="domain" description="Aconitase A/isopropylmalate dehydratase small subunit swivel" evidence="19">
    <location>
        <begin position="486"/>
        <end position="596"/>
    </location>
</feature>
<evidence type="ECO:0000256" key="17">
    <source>
        <dbReference type="ARBA" id="ARBA00032706"/>
    </source>
</evidence>
<dbReference type="InterPro" id="IPR036008">
    <property type="entry name" value="Aconitase_4Fe-4S_dom"/>
</dbReference>
<keyword evidence="9" id="KW-0479">Metal-binding</keyword>
<evidence type="ECO:0000256" key="11">
    <source>
        <dbReference type="ARBA" id="ARBA00023004"/>
    </source>
</evidence>
<evidence type="ECO:0000256" key="2">
    <source>
        <dbReference type="ARBA" id="ARBA00003422"/>
    </source>
</evidence>
<proteinExistence type="inferred from homology"/>
<dbReference type="InterPro" id="IPR015928">
    <property type="entry name" value="Aconitase/3IPM_dehydase_swvl"/>
</dbReference>
<keyword evidence="13" id="KW-0496">Mitochondrion</keyword>
<evidence type="ECO:0000256" key="4">
    <source>
        <dbReference type="ARBA" id="ARBA00005106"/>
    </source>
</evidence>
<comment type="catalytic activity">
    <reaction evidence="16">
        <text>(2R,3S)-homoisocitrate = cis-homoaconitate + H2O</text>
        <dbReference type="Rhea" id="RHEA:15485"/>
        <dbReference type="ChEBI" id="CHEBI:15377"/>
        <dbReference type="ChEBI" id="CHEBI:15404"/>
        <dbReference type="ChEBI" id="CHEBI:58174"/>
        <dbReference type="EC" id="4.2.1.36"/>
    </reaction>
</comment>
<dbReference type="Gene3D" id="3.20.19.10">
    <property type="entry name" value="Aconitase, domain 4"/>
    <property type="match status" value="1"/>
</dbReference>
<dbReference type="GO" id="GO:0019878">
    <property type="term" value="P:lysine biosynthetic process via aminoadipic acid"/>
    <property type="evidence" value="ECO:0007669"/>
    <property type="project" value="UniProtKB-UniPathway"/>
</dbReference>
<dbReference type="SUPFAM" id="SSF53732">
    <property type="entry name" value="Aconitase iron-sulfur domain"/>
    <property type="match status" value="1"/>
</dbReference>
<dbReference type="GO" id="GO:0046872">
    <property type="term" value="F:metal ion binding"/>
    <property type="evidence" value="ECO:0007669"/>
    <property type="project" value="UniProtKB-KW"/>
</dbReference>
<comment type="function">
    <text evidence="2">Catalyzes the reversible hydration of cis-homoaconitate to (2R,3S)-homoisocitrate, a step in the alpha-aminoadipate pathway for lysine biosynthesis.</text>
</comment>
<dbReference type="Pfam" id="PF00330">
    <property type="entry name" value="Aconitase"/>
    <property type="match status" value="2"/>
</dbReference>
<dbReference type="InterPro" id="IPR000573">
    <property type="entry name" value="AconitaseA/IPMdHydase_ssu_swvl"/>
</dbReference>
<dbReference type="InterPro" id="IPR050067">
    <property type="entry name" value="IPM_dehydratase_rel_enz"/>
</dbReference>
<comment type="subcellular location">
    <subcellularLocation>
        <location evidence="3">Mitochondrion</location>
    </subcellularLocation>
</comment>
<dbReference type="EMBL" id="HACM01000983">
    <property type="protein sequence ID" value="CRZ01425.1"/>
    <property type="molecule type" value="Transcribed_RNA"/>
</dbReference>
<keyword evidence="8" id="KW-0028">Amino-acid biosynthesis</keyword>
<dbReference type="PANTHER" id="PTHR43822">
    <property type="entry name" value="HOMOACONITASE, MITOCHONDRIAL-RELATED"/>
    <property type="match status" value="1"/>
</dbReference>
<dbReference type="Pfam" id="PF00694">
    <property type="entry name" value="Aconitase_C"/>
    <property type="match status" value="1"/>
</dbReference>
<evidence type="ECO:0000256" key="15">
    <source>
        <dbReference type="ARBA" id="ARBA00023239"/>
    </source>
</evidence>
<evidence type="ECO:0000259" key="19">
    <source>
        <dbReference type="Pfam" id="PF00694"/>
    </source>
</evidence>
<dbReference type="PRINTS" id="PR00415">
    <property type="entry name" value="ACONITASE"/>
</dbReference>
<evidence type="ECO:0000256" key="5">
    <source>
        <dbReference type="ARBA" id="ARBA00007185"/>
    </source>
</evidence>
<dbReference type="GO" id="GO:0051539">
    <property type="term" value="F:4 iron, 4 sulfur cluster binding"/>
    <property type="evidence" value="ECO:0007669"/>
    <property type="project" value="InterPro"/>
</dbReference>
<keyword evidence="14" id="KW-0457">Lysine biosynthesis</keyword>
<dbReference type="InterPro" id="IPR004418">
    <property type="entry name" value="Homoaconitase_mito"/>
</dbReference>
<comment type="cofactor">
    <cofactor evidence="1">
        <name>[4Fe-4S] cluster</name>
        <dbReference type="ChEBI" id="CHEBI:49883"/>
    </cofactor>
</comment>
<name>A0A0H5QHD8_9EUKA</name>
<evidence type="ECO:0000256" key="8">
    <source>
        <dbReference type="ARBA" id="ARBA00022605"/>
    </source>
</evidence>
<evidence type="ECO:0000256" key="10">
    <source>
        <dbReference type="ARBA" id="ARBA00022946"/>
    </source>
</evidence>
<keyword evidence="15" id="KW-0456">Lyase</keyword>
<sequence length="672" mass="71671">MNQLEKIVSGYLLGGSTGVSSRIAAGQYVRVSPQHIMSHDNTAAIIPKFESLARNPTIHQPAQPVFALDHDIQNPNNFAGKYAAIKKFAQRHGVDFFPAGRGIGHQIMIEEAYALPGSMIVAPDSHSNMYGGVGCLGTPLTRTDAAVIWAIGNTWWKVPPVTRVVLTGSLPPGVTGKDVILALCSTFDSSRVLNHAIQFSGESAISSLSIEDRLTIANMTTEWGCLAGVFPVDDVLLTWLERRMNFLSDRGPAGTFSDPDRYLPEEKYYHPRLNPQSMLKITKSVSLNADPGARYAQTLEIDLSTVTPLVAGPNAVNNGIPISSLRENIHVDKAYILSCVNARNNDLQQAAAVLRGKKVADHVKLYVAAASSEVQERAVADGSWKVLQESGAIFLPSGCGPCIGLGAGLLADGEVGISATNRNFKGRMGSRSAQCYLSNPAIVAASAIAGRIVSVDGSISPVQAFAHSSSGCPTSSPDIERVPLSSGFPSRLAGPLLFCDSDSINTDAIYPGKYTYREDLSQEQMAAVALENYSIDGQRPTIEPGSIMVSGSNFGCGSSREQAATCLKYAGIPAVIVSSVNETYLRNAFNNGFLVLISPELVTFLRRPDSPTFNLNVVIDFLSWTVSLTTQEGEELGPFSVDPVGPVAQQLIVDEGIASSVKKALSQSINTL</sequence>
<evidence type="ECO:0000256" key="3">
    <source>
        <dbReference type="ARBA" id="ARBA00004173"/>
    </source>
</evidence>
<dbReference type="NCBIfam" id="TIGR00139">
    <property type="entry name" value="h_aconitase"/>
    <property type="match status" value="1"/>
</dbReference>
<accession>A0A0H5QHD8</accession>
<dbReference type="UniPathway" id="UPA00033">
    <property type="reaction ID" value="UER01027"/>
</dbReference>
<evidence type="ECO:0000256" key="12">
    <source>
        <dbReference type="ARBA" id="ARBA00023014"/>
    </source>
</evidence>
<dbReference type="InterPro" id="IPR015931">
    <property type="entry name" value="Acnase/IPM_dHydase_lsu_aba_1/3"/>
</dbReference>
<evidence type="ECO:0000256" key="9">
    <source>
        <dbReference type="ARBA" id="ARBA00022723"/>
    </source>
</evidence>
<dbReference type="SUPFAM" id="SSF52016">
    <property type="entry name" value="LeuD/IlvD-like"/>
    <property type="match status" value="1"/>
</dbReference>
<dbReference type="AlphaFoldDB" id="A0A0H5QHD8"/>
<evidence type="ECO:0000256" key="6">
    <source>
        <dbReference type="ARBA" id="ARBA00012022"/>
    </source>
</evidence>
<reference evidence="20" key="1">
    <citation type="submission" date="2015-04" db="EMBL/GenBank/DDBJ databases">
        <title>The genome sequence of the plant pathogenic Rhizarian Plasmodiophora brassicae reveals insights in its biotrophic life cycle and the origin of chitin synthesis.</title>
        <authorList>
            <person name="Schwelm A."/>
            <person name="Fogelqvist J."/>
            <person name="Knaust A."/>
            <person name="Julke S."/>
            <person name="Lilja T."/>
            <person name="Dhandapani V."/>
            <person name="Bonilla-Rosso G."/>
            <person name="Karlsson M."/>
            <person name="Shevchenko A."/>
            <person name="Choi S.R."/>
            <person name="Kim H.G."/>
            <person name="Park J.Y."/>
            <person name="Lim Y.P."/>
            <person name="Ludwig-Muller J."/>
            <person name="Dixelius C."/>
        </authorList>
    </citation>
    <scope>NUCLEOTIDE SEQUENCE</scope>
    <source>
        <tissue evidence="20">Potato root galls</tissue>
    </source>
</reference>
<evidence type="ECO:0000313" key="20">
    <source>
        <dbReference type="EMBL" id="CRZ01425.1"/>
    </source>
</evidence>
<feature type="domain" description="Aconitase/3-isopropylmalate dehydratase large subunit alpha/beta/alpha" evidence="18">
    <location>
        <begin position="262"/>
        <end position="450"/>
    </location>
</feature>
<keyword evidence="11" id="KW-0408">Iron</keyword>
<evidence type="ECO:0000256" key="14">
    <source>
        <dbReference type="ARBA" id="ARBA00023154"/>
    </source>
</evidence>
<keyword evidence="12" id="KW-0411">Iron-sulfur</keyword>
<dbReference type="PANTHER" id="PTHR43822:SF2">
    <property type="entry name" value="HOMOACONITASE, MITOCHONDRIAL"/>
    <property type="match status" value="1"/>
</dbReference>
<dbReference type="EC" id="4.2.1.36" evidence="6"/>
<organism evidence="20">
    <name type="scientific">Spongospora subterranea</name>
    <dbReference type="NCBI Taxonomy" id="70186"/>
    <lineage>
        <taxon>Eukaryota</taxon>
        <taxon>Sar</taxon>
        <taxon>Rhizaria</taxon>
        <taxon>Endomyxa</taxon>
        <taxon>Phytomyxea</taxon>
        <taxon>Plasmodiophorida</taxon>
        <taxon>Plasmodiophoridae</taxon>
        <taxon>Spongospora</taxon>
    </lineage>
</organism>